<comment type="similarity">
    <text evidence="2 7">Belongs to the UDP-glucose/GDP-mannose dehydrogenase family.</text>
</comment>
<dbReference type="Pfam" id="PF03721">
    <property type="entry name" value="UDPG_MGDP_dh_N"/>
    <property type="match status" value="1"/>
</dbReference>
<feature type="binding site" evidence="10">
    <location>
        <position position="259"/>
    </location>
    <ligand>
        <name>NAD(+)</name>
        <dbReference type="ChEBI" id="CHEBI:57540"/>
    </ligand>
</feature>
<dbReference type="Pfam" id="PF03720">
    <property type="entry name" value="UDPG_MGDP_dh_C"/>
    <property type="match status" value="1"/>
</dbReference>
<evidence type="ECO:0000313" key="13">
    <source>
        <dbReference type="Proteomes" id="UP000481087"/>
    </source>
</evidence>
<organism evidence="12 13">
    <name type="scientific">Paenibacillus silvestris</name>
    <dbReference type="NCBI Taxonomy" id="2606219"/>
    <lineage>
        <taxon>Bacteria</taxon>
        <taxon>Bacillati</taxon>
        <taxon>Bacillota</taxon>
        <taxon>Bacilli</taxon>
        <taxon>Bacillales</taxon>
        <taxon>Paenibacillaceae</taxon>
        <taxon>Paenibacillus</taxon>
    </lineage>
</organism>
<evidence type="ECO:0000256" key="7">
    <source>
        <dbReference type="PIRNR" id="PIRNR000124"/>
    </source>
</evidence>
<dbReference type="Gene3D" id="1.20.5.100">
    <property type="entry name" value="Cytochrome c1, transmembrane anchor, C-terminal"/>
    <property type="match status" value="1"/>
</dbReference>
<feature type="binding site" evidence="9">
    <location>
        <position position="417"/>
    </location>
    <ligand>
        <name>substrate</name>
    </ligand>
</feature>
<feature type="binding site" evidence="10">
    <location>
        <position position="85"/>
    </location>
    <ligand>
        <name>NAD(+)</name>
        <dbReference type="ChEBI" id="CHEBI:57540"/>
    </ligand>
</feature>
<evidence type="ECO:0000256" key="5">
    <source>
        <dbReference type="ARBA" id="ARBA00023027"/>
    </source>
</evidence>
<evidence type="ECO:0000256" key="1">
    <source>
        <dbReference type="ARBA" id="ARBA00004701"/>
    </source>
</evidence>
<dbReference type="InterPro" id="IPR017476">
    <property type="entry name" value="UDP-Glc/GDP-Man"/>
</dbReference>
<evidence type="ECO:0000256" key="6">
    <source>
        <dbReference type="ARBA" id="ARBA00047473"/>
    </source>
</evidence>
<gene>
    <name evidence="12" type="ORF">GQF01_08440</name>
</gene>
<feature type="binding site" evidence="10">
    <location>
        <position position="323"/>
    </location>
    <ligand>
        <name>NAD(+)</name>
        <dbReference type="ChEBI" id="CHEBI:57540"/>
    </ligand>
</feature>
<dbReference type="InterPro" id="IPR001732">
    <property type="entry name" value="UDP-Glc/GDP-Man_DH_N"/>
</dbReference>
<dbReference type="GO" id="GO:0006065">
    <property type="term" value="P:UDP-glucuronate biosynthetic process"/>
    <property type="evidence" value="ECO:0007669"/>
    <property type="project" value="UniProtKB-UniPathway"/>
</dbReference>
<dbReference type="UniPathway" id="UPA00038">
    <property type="reaction ID" value="UER00491"/>
</dbReference>
<dbReference type="EMBL" id="WTUZ01000010">
    <property type="protein sequence ID" value="MZQ82167.1"/>
    <property type="molecule type" value="Genomic_DNA"/>
</dbReference>
<dbReference type="PIRSF" id="PIRSF500134">
    <property type="entry name" value="UDPglc_DH_bac"/>
    <property type="match status" value="1"/>
</dbReference>
<evidence type="ECO:0000256" key="8">
    <source>
        <dbReference type="PIRSR" id="PIRSR500134-1"/>
    </source>
</evidence>
<keyword evidence="4 7" id="KW-0560">Oxidoreductase</keyword>
<dbReference type="PIRSF" id="PIRSF000124">
    <property type="entry name" value="UDPglc_GDPman_dh"/>
    <property type="match status" value="1"/>
</dbReference>
<dbReference type="EC" id="1.1.1.22" evidence="3 7"/>
<evidence type="ECO:0000256" key="4">
    <source>
        <dbReference type="ARBA" id="ARBA00023002"/>
    </source>
</evidence>
<feature type="binding site" evidence="9">
    <location>
        <begin position="245"/>
        <end position="249"/>
    </location>
    <ligand>
        <name>substrate</name>
    </ligand>
</feature>
<evidence type="ECO:0000313" key="12">
    <source>
        <dbReference type="EMBL" id="MZQ82167.1"/>
    </source>
</evidence>
<dbReference type="InterPro" id="IPR036291">
    <property type="entry name" value="NAD(P)-bd_dom_sf"/>
</dbReference>
<feature type="binding site" evidence="9">
    <location>
        <position position="316"/>
    </location>
    <ligand>
        <name>substrate</name>
    </ligand>
</feature>
<proteinExistence type="inferred from homology"/>
<dbReference type="GO" id="GO:0003979">
    <property type="term" value="F:UDP-glucose 6-dehydrogenase activity"/>
    <property type="evidence" value="ECO:0007669"/>
    <property type="project" value="UniProtKB-EC"/>
</dbReference>
<dbReference type="NCBIfam" id="TIGR03026">
    <property type="entry name" value="NDP-sugDHase"/>
    <property type="match status" value="1"/>
</dbReference>
<comment type="pathway">
    <text evidence="1">Nucleotide-sugar biosynthesis; UDP-alpha-D-glucuronate biosynthesis; UDP-alpha-D-glucuronate from UDP-alpha-D-glucose: step 1/1.</text>
</comment>
<evidence type="ECO:0000256" key="3">
    <source>
        <dbReference type="ARBA" id="ARBA00012954"/>
    </source>
</evidence>
<comment type="catalytic activity">
    <reaction evidence="6 7">
        <text>UDP-alpha-D-glucose + 2 NAD(+) + H2O = UDP-alpha-D-glucuronate + 2 NADH + 3 H(+)</text>
        <dbReference type="Rhea" id="RHEA:23596"/>
        <dbReference type="ChEBI" id="CHEBI:15377"/>
        <dbReference type="ChEBI" id="CHEBI:15378"/>
        <dbReference type="ChEBI" id="CHEBI:57540"/>
        <dbReference type="ChEBI" id="CHEBI:57945"/>
        <dbReference type="ChEBI" id="CHEBI:58052"/>
        <dbReference type="ChEBI" id="CHEBI:58885"/>
        <dbReference type="EC" id="1.1.1.22"/>
    </reaction>
</comment>
<dbReference type="SUPFAM" id="SSF48179">
    <property type="entry name" value="6-phosphogluconate dehydrogenase C-terminal domain-like"/>
    <property type="match status" value="1"/>
</dbReference>
<feature type="binding site" evidence="10">
    <location>
        <position position="120"/>
    </location>
    <ligand>
        <name>NAD(+)</name>
        <dbReference type="ChEBI" id="CHEBI:57540"/>
    </ligand>
</feature>
<dbReference type="PANTHER" id="PTHR43750">
    <property type="entry name" value="UDP-GLUCOSE 6-DEHYDROGENASE TUAD"/>
    <property type="match status" value="1"/>
</dbReference>
<dbReference type="Proteomes" id="UP000481087">
    <property type="component" value="Unassembled WGS sequence"/>
</dbReference>
<protein>
    <recommendedName>
        <fullName evidence="3 7">UDP-glucose 6-dehydrogenase</fullName>
        <ecNumber evidence="3 7">1.1.1.22</ecNumber>
    </recommendedName>
</protein>
<dbReference type="RefSeq" id="WP_161406338.1">
    <property type="nucleotide sequence ID" value="NZ_WTUZ01000010.1"/>
</dbReference>
<dbReference type="SMART" id="SM00984">
    <property type="entry name" value="UDPG_MGDP_dh_C"/>
    <property type="match status" value="1"/>
</dbReference>
<reference evidence="12 13" key="1">
    <citation type="submission" date="2019-12" db="EMBL/GenBank/DDBJ databases">
        <title>Paenibacillus sp. nov. sp. isolated from soil.</title>
        <authorList>
            <person name="Kim J."/>
            <person name="Jeong S.E."/>
            <person name="Jung H.S."/>
            <person name="Jeon C.O."/>
        </authorList>
    </citation>
    <scope>NUCLEOTIDE SEQUENCE [LARGE SCALE GENOMIC DNA]</scope>
    <source>
        <strain evidence="12 13">5J-6</strain>
    </source>
</reference>
<dbReference type="InterPro" id="IPR036220">
    <property type="entry name" value="UDP-Glc/GDP-Man_DH_C_sf"/>
</dbReference>
<dbReference type="AlphaFoldDB" id="A0A6L8UW79"/>
<feature type="binding site" evidence="9">
    <location>
        <position position="253"/>
    </location>
    <ligand>
        <name>substrate</name>
    </ligand>
</feature>
<sequence>MRLTLVGTGYVGLVAAVCFAKLGHEVIAVDREPVIRGLKENKLTVWEPQLEPELADVYANGLLRFETDIVQASSDTDALMIAVGTPTRSDGHTDLGHIHEVLSHLMQAGTCPPLVIIKSTVPVGTCDELEATLLAAGLHTEVAFNPEFLRQGSAFNDFMEPDRIVFGCQTPQAESLLRQLYEGIEAPVHVCDRRSAELIKYASNAFLAMKISFANMMSDVCEGYGADIRHVMSGVGADQRIGPEFLSAGVGYGGSCFSKDLQSLLTTGKLIGSPLPILESVAKVNNQRIPRMIAKLISLWGNPSGKRLCVLGISFKPNTNDVRDAPFLTLLAQCERHGIEVQAFDPVVRQVGAKSVQLMDSPYAAAAQADAVMIMTEWPQFAELDWPYLLHLMRRPYVLDGRNLLPSPIISQIVDIDGAIYMPVGRPMERSPIPWAGVSSPE</sequence>
<dbReference type="Pfam" id="PF00984">
    <property type="entry name" value="UDPG_MGDP_dh"/>
    <property type="match status" value="1"/>
</dbReference>
<evidence type="ECO:0000256" key="9">
    <source>
        <dbReference type="PIRSR" id="PIRSR500134-2"/>
    </source>
</evidence>
<feature type="active site" description="Nucleophile" evidence="8">
    <location>
        <position position="256"/>
    </location>
</feature>
<keyword evidence="13" id="KW-1185">Reference proteome</keyword>
<keyword evidence="5 7" id="KW-0520">NAD</keyword>
<feature type="domain" description="UDP-glucose/GDP-mannose dehydrogenase C-terminal" evidence="11">
    <location>
        <begin position="309"/>
        <end position="407"/>
    </location>
</feature>
<evidence type="ECO:0000256" key="2">
    <source>
        <dbReference type="ARBA" id="ARBA00006601"/>
    </source>
</evidence>
<dbReference type="InterPro" id="IPR028357">
    <property type="entry name" value="UDPglc_DH_bac"/>
</dbReference>
<name>A0A6L8UW79_9BACL</name>
<feature type="binding site" evidence="10">
    <location>
        <position position="30"/>
    </location>
    <ligand>
        <name>NAD(+)</name>
        <dbReference type="ChEBI" id="CHEBI:57540"/>
    </ligand>
</feature>
<dbReference type="SUPFAM" id="SSF52413">
    <property type="entry name" value="UDP-glucose/GDP-mannose dehydrogenase C-terminal domain"/>
    <property type="match status" value="1"/>
</dbReference>
<feature type="binding site" evidence="9">
    <location>
        <position position="200"/>
    </location>
    <ligand>
        <name>substrate</name>
    </ligand>
</feature>
<dbReference type="PANTHER" id="PTHR43750:SF3">
    <property type="entry name" value="UDP-GLUCOSE 6-DEHYDROGENASE TUAD"/>
    <property type="match status" value="1"/>
</dbReference>
<evidence type="ECO:0000259" key="11">
    <source>
        <dbReference type="SMART" id="SM00984"/>
    </source>
</evidence>
<dbReference type="GO" id="GO:0000271">
    <property type="term" value="P:polysaccharide biosynthetic process"/>
    <property type="evidence" value="ECO:0007669"/>
    <property type="project" value="InterPro"/>
</dbReference>
<accession>A0A6L8UW79</accession>
<dbReference type="Gene3D" id="3.40.50.720">
    <property type="entry name" value="NAD(P)-binding Rossmann-like Domain"/>
    <property type="match status" value="2"/>
</dbReference>
<dbReference type="InterPro" id="IPR014027">
    <property type="entry name" value="UDP-Glc/GDP-Man_DH_C"/>
</dbReference>
<comment type="caution">
    <text evidence="12">The sequence shown here is derived from an EMBL/GenBank/DDBJ whole genome shotgun (WGS) entry which is preliminary data.</text>
</comment>
<evidence type="ECO:0000256" key="10">
    <source>
        <dbReference type="PIRSR" id="PIRSR500134-3"/>
    </source>
</evidence>
<dbReference type="SUPFAM" id="SSF51735">
    <property type="entry name" value="NAD(P)-binding Rossmann-fold domains"/>
    <property type="match status" value="1"/>
</dbReference>
<dbReference type="InterPro" id="IPR008927">
    <property type="entry name" value="6-PGluconate_DH-like_C_sf"/>
</dbReference>
<dbReference type="InterPro" id="IPR014026">
    <property type="entry name" value="UDP-Glc/GDP-Man_DH_dimer"/>
</dbReference>
<dbReference type="GO" id="GO:0051287">
    <property type="term" value="F:NAD binding"/>
    <property type="evidence" value="ECO:0007669"/>
    <property type="project" value="InterPro"/>
</dbReference>